<comment type="caution">
    <text evidence="1">The sequence shown here is derived from an EMBL/GenBank/DDBJ whole genome shotgun (WGS) entry which is preliminary data.</text>
</comment>
<keyword evidence="1" id="KW-0378">Hydrolase</keyword>
<reference evidence="1" key="1">
    <citation type="submission" date="2022-04" db="EMBL/GenBank/DDBJ databases">
        <title>Genome of the entomopathogenic fungus Entomophthora muscae.</title>
        <authorList>
            <person name="Elya C."/>
            <person name="Lovett B.R."/>
            <person name="Lee E."/>
            <person name="Macias A.M."/>
            <person name="Hajek A.E."/>
            <person name="De Bivort B.L."/>
            <person name="Kasson M.T."/>
            <person name="De Fine Licht H.H."/>
            <person name="Stajich J.E."/>
        </authorList>
    </citation>
    <scope>NUCLEOTIDE SEQUENCE</scope>
    <source>
        <strain evidence="1">Berkeley</strain>
    </source>
</reference>
<dbReference type="EMBL" id="QTSX02002877">
    <property type="protein sequence ID" value="KAJ9073971.1"/>
    <property type="molecule type" value="Genomic_DNA"/>
</dbReference>
<protein>
    <submittedName>
        <fullName evidence="1">Protein-tyrosine-phosphatase</fullName>
        <ecNumber evidence="1">3.1.3.48</ecNumber>
    </submittedName>
</protein>
<name>A0ACC2THM2_9FUNG</name>
<evidence type="ECO:0000313" key="1">
    <source>
        <dbReference type="EMBL" id="KAJ9073971.1"/>
    </source>
</evidence>
<gene>
    <name evidence="1" type="primary">OCA6</name>
    <name evidence="1" type="ORF">DSO57_1010951</name>
</gene>
<dbReference type="Proteomes" id="UP001165960">
    <property type="component" value="Unassembled WGS sequence"/>
</dbReference>
<accession>A0ACC2THM2</accession>
<organism evidence="1 2">
    <name type="scientific">Entomophthora muscae</name>
    <dbReference type="NCBI Taxonomy" id="34485"/>
    <lineage>
        <taxon>Eukaryota</taxon>
        <taxon>Fungi</taxon>
        <taxon>Fungi incertae sedis</taxon>
        <taxon>Zoopagomycota</taxon>
        <taxon>Entomophthoromycotina</taxon>
        <taxon>Entomophthoromycetes</taxon>
        <taxon>Entomophthorales</taxon>
        <taxon>Entomophthoraceae</taxon>
        <taxon>Entomophthora</taxon>
    </lineage>
</organism>
<sequence length="299" mass="34024">MLQPLHPPFRFGVVEEDVYRGAYPRDRNFQFLKRLKPKTVLSLIPEQPNDSLVKFCFENSINNLWICVSKPKENVPLSYSKIIRCLQVLMHSENLPVYIHCLDGTVVTGMVVACLRKLQLWSVSTAMTEYLRFISEEEIRSEEREFVGKFNSPIEIPVDFPRWLWKGLNVSPISNFKHPSIPCKFLESEAHDLLPVEPHHHYLHLTRAEALRNKTSADTLPNFKMSSDDNLAPANFSILRTASCLPPANPSSEANPKPSNMHSQPFADEDNTSSSQTSKESSDQLSMTVKALALESFRP</sequence>
<dbReference type="EC" id="3.1.3.48" evidence="1"/>
<proteinExistence type="predicted"/>
<evidence type="ECO:0000313" key="2">
    <source>
        <dbReference type="Proteomes" id="UP001165960"/>
    </source>
</evidence>
<keyword evidence="2" id="KW-1185">Reference proteome</keyword>